<sequence>MADSDGVAAARDDDYSAAESDEDFTFAAAAAVVPCMVGGGGVFDSGRIGAVYPVFGRPRSPPAREEEEAETATVRVPLGQLLLEERASASAAAPSGKQPDDDGDLDGVPAETYCLWSPGSPAAAVSPARCQKSGSTGSVIRWRQRLIGRSHSDGKEKFVFLNSTSDRSKGRTTSGDGGGGHGGWRYYGRGGGSGGAGVGNGGGRRSSFLPYKQDLVGLFANAGAFRRSYHPF</sequence>
<dbReference type="InterPro" id="IPR012442">
    <property type="entry name" value="DUF1645_plant"/>
</dbReference>
<dbReference type="HOGENOM" id="CLU_059090_2_0_1"/>
<dbReference type="OMA" id="STFLPCK"/>
<organism evidence="2">
    <name type="scientific">Oryza brachyantha</name>
    <name type="common">malo sina</name>
    <dbReference type="NCBI Taxonomy" id="4533"/>
    <lineage>
        <taxon>Eukaryota</taxon>
        <taxon>Viridiplantae</taxon>
        <taxon>Streptophyta</taxon>
        <taxon>Embryophyta</taxon>
        <taxon>Tracheophyta</taxon>
        <taxon>Spermatophyta</taxon>
        <taxon>Magnoliopsida</taxon>
        <taxon>Liliopsida</taxon>
        <taxon>Poales</taxon>
        <taxon>Poaceae</taxon>
        <taxon>BOP clade</taxon>
        <taxon>Oryzoideae</taxon>
        <taxon>Oryzeae</taxon>
        <taxon>Oryzinae</taxon>
        <taxon>Oryza</taxon>
    </lineage>
</organism>
<evidence type="ECO:0000313" key="3">
    <source>
        <dbReference type="Proteomes" id="UP000006038"/>
    </source>
</evidence>
<protein>
    <submittedName>
        <fullName evidence="2">Uncharacterized protein</fullName>
    </submittedName>
</protein>
<dbReference type="EnsemblPlants" id="OB05G33740.1">
    <property type="protein sequence ID" value="OB05G33740.1"/>
    <property type="gene ID" value="OB05G33740"/>
</dbReference>
<proteinExistence type="predicted"/>
<reference evidence="2" key="1">
    <citation type="journal article" date="2013" name="Nat. Commun.">
        <title>Whole-genome sequencing of Oryza brachyantha reveals mechanisms underlying Oryza genome evolution.</title>
        <authorList>
            <person name="Chen J."/>
            <person name="Huang Q."/>
            <person name="Gao D."/>
            <person name="Wang J."/>
            <person name="Lang Y."/>
            <person name="Liu T."/>
            <person name="Li B."/>
            <person name="Bai Z."/>
            <person name="Luis Goicoechea J."/>
            <person name="Liang C."/>
            <person name="Chen C."/>
            <person name="Zhang W."/>
            <person name="Sun S."/>
            <person name="Liao Y."/>
            <person name="Zhang X."/>
            <person name="Yang L."/>
            <person name="Song C."/>
            <person name="Wang M."/>
            <person name="Shi J."/>
            <person name="Liu G."/>
            <person name="Liu J."/>
            <person name="Zhou H."/>
            <person name="Zhou W."/>
            <person name="Yu Q."/>
            <person name="An N."/>
            <person name="Chen Y."/>
            <person name="Cai Q."/>
            <person name="Wang B."/>
            <person name="Liu B."/>
            <person name="Min J."/>
            <person name="Huang Y."/>
            <person name="Wu H."/>
            <person name="Li Z."/>
            <person name="Zhang Y."/>
            <person name="Yin Y."/>
            <person name="Song W."/>
            <person name="Jiang J."/>
            <person name="Jackson S.A."/>
            <person name="Wing R.A."/>
            <person name="Wang J."/>
            <person name="Chen M."/>
        </authorList>
    </citation>
    <scope>NUCLEOTIDE SEQUENCE [LARGE SCALE GENOMIC DNA]</scope>
    <source>
        <strain evidence="2">cv. IRGC 101232</strain>
    </source>
</reference>
<name>J3M9V0_ORYBR</name>
<dbReference type="Pfam" id="PF07816">
    <property type="entry name" value="DUF1645"/>
    <property type="match status" value="1"/>
</dbReference>
<dbReference type="RefSeq" id="XP_006655602.1">
    <property type="nucleotide sequence ID" value="XM_006655539.3"/>
</dbReference>
<dbReference type="PANTHER" id="PTHR33095">
    <property type="entry name" value="OS07G0619500 PROTEIN"/>
    <property type="match status" value="1"/>
</dbReference>
<dbReference type="OrthoDB" id="666789at2759"/>
<dbReference type="eggNOG" id="ENOG502RXG8">
    <property type="taxonomic scope" value="Eukaryota"/>
</dbReference>
<keyword evidence="3" id="KW-1185">Reference proteome</keyword>
<feature type="region of interest" description="Disordered" evidence="1">
    <location>
        <begin position="54"/>
        <end position="109"/>
    </location>
</feature>
<accession>J3M9V0</accession>
<dbReference type="PANTHER" id="PTHR33095:SF9">
    <property type="entry name" value="OS05G0568600 PROTEIN"/>
    <property type="match status" value="1"/>
</dbReference>
<dbReference type="Gramene" id="OB05G33740.1">
    <property type="protein sequence ID" value="OB05G33740.1"/>
    <property type="gene ID" value="OB05G33740"/>
</dbReference>
<evidence type="ECO:0000256" key="1">
    <source>
        <dbReference type="SAM" id="MobiDB-lite"/>
    </source>
</evidence>
<reference evidence="2" key="2">
    <citation type="submission" date="2013-04" db="UniProtKB">
        <authorList>
            <consortium name="EnsemblPlants"/>
        </authorList>
    </citation>
    <scope>IDENTIFICATION</scope>
</reference>
<dbReference type="KEGG" id="obr:102711071"/>
<gene>
    <name evidence="2" type="primary">LOC102711071</name>
</gene>
<evidence type="ECO:0000313" key="2">
    <source>
        <dbReference type="EnsemblPlants" id="OB05G33740.1"/>
    </source>
</evidence>
<dbReference type="GeneID" id="102711071"/>
<dbReference type="AlphaFoldDB" id="J3M9V0"/>
<dbReference type="STRING" id="4533.J3M9V0"/>
<dbReference type="Proteomes" id="UP000006038">
    <property type="component" value="Chromosome 5"/>
</dbReference>